<name>A0A1L9QT04_9CYAN</name>
<gene>
    <name evidence="1" type="ORF">BI308_08840</name>
</gene>
<evidence type="ECO:0000313" key="2">
    <source>
        <dbReference type="Proteomes" id="UP000183940"/>
    </source>
</evidence>
<reference evidence="1" key="1">
    <citation type="submission" date="2016-10" db="EMBL/GenBank/DDBJ databases">
        <title>CRISPR-Cas defence system in Roseofilum reptotaenium: evidence of a bacteriophage-cyanobacterium arms race in the coral black band disease.</title>
        <authorList>
            <person name="Buerger P."/>
            <person name="Wood-Charlson E.M."/>
            <person name="Weynberg K.D."/>
            <person name="Willis B."/>
            <person name="Van Oppen M.J."/>
        </authorList>
    </citation>
    <scope>NUCLEOTIDE SEQUENCE [LARGE SCALE GENOMIC DNA]</scope>
    <source>
        <strain evidence="1">AO1-A</strain>
    </source>
</reference>
<sequence>MFDPKERKHLTWIEDETYLILITDCRPLELANRYEDHDLYTLAFNKKEYKVKNFDTNNWDKRNPTEVEKWVLDLYQRKGKSNPSQISGVLATAEISLISIKKAMAKKSDDDVVFTNDFATACKGETPPQWLSEPEKVFAIVGSQGYRRGNANPAPSWTPELAEEKLKWLESLDFARLEALKEKTAIHPKDIVLAILRGE</sequence>
<proteinExistence type="predicted"/>
<evidence type="ECO:0000313" key="1">
    <source>
        <dbReference type="EMBL" id="OJJ25835.1"/>
    </source>
</evidence>
<dbReference type="Proteomes" id="UP000183940">
    <property type="component" value="Unassembled WGS sequence"/>
</dbReference>
<accession>A0A1L9QT04</accession>
<keyword evidence="2" id="KW-1185">Reference proteome</keyword>
<organism evidence="1 2">
    <name type="scientific">Roseofilum reptotaenium AO1-A</name>
    <dbReference type="NCBI Taxonomy" id="1925591"/>
    <lineage>
        <taxon>Bacteria</taxon>
        <taxon>Bacillati</taxon>
        <taxon>Cyanobacteriota</taxon>
        <taxon>Cyanophyceae</taxon>
        <taxon>Desertifilales</taxon>
        <taxon>Desertifilaceae</taxon>
        <taxon>Roseofilum</taxon>
    </lineage>
</organism>
<dbReference type="EMBL" id="MLAW01000012">
    <property type="protein sequence ID" value="OJJ25835.1"/>
    <property type="molecule type" value="Genomic_DNA"/>
</dbReference>
<protein>
    <submittedName>
        <fullName evidence="1">Uncharacterized protein</fullName>
    </submittedName>
</protein>
<comment type="caution">
    <text evidence="1">The sequence shown here is derived from an EMBL/GenBank/DDBJ whole genome shotgun (WGS) entry which is preliminary data.</text>
</comment>
<dbReference type="STRING" id="1925591.BI308_08840"/>
<dbReference type="AlphaFoldDB" id="A0A1L9QT04"/>